<accession>A0A4R3M3V7</accession>
<keyword evidence="3" id="KW-1185">Reference proteome</keyword>
<dbReference type="RefSeq" id="WP_132029330.1">
    <property type="nucleotide sequence ID" value="NZ_SMAI01000001.1"/>
</dbReference>
<comment type="caution">
    <text evidence="2">The sequence shown here is derived from an EMBL/GenBank/DDBJ whole genome shotgun (WGS) entry which is preliminary data.</text>
</comment>
<gene>
    <name evidence="2" type="ORF">EDC64_101419</name>
</gene>
<evidence type="ECO:0000313" key="3">
    <source>
        <dbReference type="Proteomes" id="UP000294664"/>
    </source>
</evidence>
<dbReference type="AlphaFoldDB" id="A0A4R3M3V7"/>
<sequence>MNAPFDFVPLAPGRSCTKPRRTGCTMMIDQGLGLGAALDIIDTAGAYVDFAKIKTGTARLYGAAQLGAKLAAYTAAQIRPFIGGQFHEYVFATLGAEALPRFYDEALRLGFATIEISDNVVPLDDAERARQIRAARAAGLGVFAEVGAKDRRTTAPELIAQAELCLAEGAELVLVEAAELVVDGVADREMLAALNAGIAPEHLMFELPGPWIPDVRTCDIEALKKLLVRSFGPDVNVANVAPETVLDFEATRTGLGVAGPPSHWDR</sequence>
<name>A0A4R3M3V7_9HYPH</name>
<dbReference type="OrthoDB" id="7809088at2"/>
<dbReference type="SUPFAM" id="SSF102110">
    <property type="entry name" value="(2r)-phospho-3-sulfolactate synthase ComA"/>
    <property type="match status" value="1"/>
</dbReference>
<dbReference type="Pfam" id="PF02679">
    <property type="entry name" value="ComA"/>
    <property type="match status" value="1"/>
</dbReference>
<evidence type="ECO:0000313" key="2">
    <source>
        <dbReference type="EMBL" id="TCT07900.1"/>
    </source>
</evidence>
<comment type="similarity">
    <text evidence="1">Belongs to the phosphosulfolactate synthase family.</text>
</comment>
<organism evidence="2 3">
    <name type="scientific">Aquabacter spiritensis</name>
    <dbReference type="NCBI Taxonomy" id="933073"/>
    <lineage>
        <taxon>Bacteria</taxon>
        <taxon>Pseudomonadati</taxon>
        <taxon>Pseudomonadota</taxon>
        <taxon>Alphaproteobacteria</taxon>
        <taxon>Hyphomicrobiales</taxon>
        <taxon>Xanthobacteraceae</taxon>
        <taxon>Aquabacter</taxon>
    </lineage>
</organism>
<proteinExistence type="inferred from homology"/>
<dbReference type="Proteomes" id="UP000294664">
    <property type="component" value="Unassembled WGS sequence"/>
</dbReference>
<dbReference type="EMBL" id="SMAI01000001">
    <property type="protein sequence ID" value="TCT07900.1"/>
    <property type="molecule type" value="Genomic_DNA"/>
</dbReference>
<evidence type="ECO:0000256" key="1">
    <source>
        <dbReference type="ARBA" id="ARBA00010424"/>
    </source>
</evidence>
<dbReference type="Gene3D" id="3.20.20.70">
    <property type="entry name" value="Aldolase class I"/>
    <property type="match status" value="1"/>
</dbReference>
<dbReference type="InterPro" id="IPR036112">
    <property type="entry name" value="ComA_synth_sf"/>
</dbReference>
<dbReference type="InterPro" id="IPR003830">
    <property type="entry name" value="ComA_synth"/>
</dbReference>
<protein>
    <submittedName>
        <fullName evidence="2">Phosphosulfolactate synthase</fullName>
    </submittedName>
</protein>
<dbReference type="InterPro" id="IPR013785">
    <property type="entry name" value="Aldolase_TIM"/>
</dbReference>
<reference evidence="2 3" key="1">
    <citation type="submission" date="2019-03" db="EMBL/GenBank/DDBJ databases">
        <title>Genomic Encyclopedia of Type Strains, Phase IV (KMG-IV): sequencing the most valuable type-strain genomes for metagenomic binning, comparative biology and taxonomic classification.</title>
        <authorList>
            <person name="Goeker M."/>
        </authorList>
    </citation>
    <scope>NUCLEOTIDE SEQUENCE [LARGE SCALE GENOMIC DNA]</scope>
    <source>
        <strain evidence="2 3">DSM 9035</strain>
    </source>
</reference>